<comment type="caution">
    <text evidence="9">The sequence shown here is derived from an EMBL/GenBank/DDBJ whole genome shotgun (WGS) entry which is preliminary data.</text>
</comment>
<accession>A0AAN7CMP7</accession>
<dbReference type="PANTHER" id="PTHR35042:SF3">
    <property type="entry name" value="ANTHRONE OXYGENASE-RELATED"/>
    <property type="match status" value="1"/>
</dbReference>
<comment type="similarity">
    <text evidence="7">Belongs to the anthrone oxygenase family.</text>
</comment>
<feature type="transmembrane region" description="Helical" evidence="8">
    <location>
        <begin position="12"/>
        <end position="32"/>
    </location>
</feature>
<comment type="subcellular location">
    <subcellularLocation>
        <location evidence="1">Membrane</location>
        <topology evidence="1">Multi-pass membrane protein</topology>
    </subcellularLocation>
</comment>
<keyword evidence="10" id="KW-1185">Reference proteome</keyword>
<keyword evidence="5" id="KW-0503">Monooxygenase</keyword>
<keyword evidence="6 8" id="KW-0472">Membrane</keyword>
<dbReference type="EMBL" id="MU857718">
    <property type="protein sequence ID" value="KAK4244956.1"/>
    <property type="molecule type" value="Genomic_DNA"/>
</dbReference>
<name>A0AAN7CMP7_9PEZI</name>
<evidence type="ECO:0000256" key="2">
    <source>
        <dbReference type="ARBA" id="ARBA00022692"/>
    </source>
</evidence>
<sequence length="160" mass="17318">MSTISLQTAAVISGSFLAGAMMSLSLISVPVFLDTTSQAPQLFRQWARTYHYGHLALPTLSVCTLGLYVLVAFRKRAARRPWLSSLSAGLVTVLMVPFTWVFMVPTNNELFRLEAVSAEDPNVMGLQAATGLVAHWSRLHLARSLFPLAGAALGATTLLE</sequence>
<protein>
    <recommendedName>
        <fullName evidence="11">DUF1772-domain-containing protein</fullName>
    </recommendedName>
</protein>
<dbReference type="GO" id="GO:0004497">
    <property type="term" value="F:monooxygenase activity"/>
    <property type="evidence" value="ECO:0007669"/>
    <property type="project" value="UniProtKB-KW"/>
</dbReference>
<feature type="transmembrane region" description="Helical" evidence="8">
    <location>
        <begin position="83"/>
        <end position="103"/>
    </location>
</feature>
<evidence type="ECO:0000256" key="5">
    <source>
        <dbReference type="ARBA" id="ARBA00023033"/>
    </source>
</evidence>
<evidence type="ECO:0000313" key="9">
    <source>
        <dbReference type="EMBL" id="KAK4244956.1"/>
    </source>
</evidence>
<dbReference type="Proteomes" id="UP001303647">
    <property type="component" value="Unassembled WGS sequence"/>
</dbReference>
<proteinExistence type="inferred from homology"/>
<keyword evidence="4" id="KW-0560">Oxidoreductase</keyword>
<keyword evidence="3 8" id="KW-1133">Transmembrane helix</keyword>
<organism evidence="9 10">
    <name type="scientific">Corynascus novoguineensis</name>
    <dbReference type="NCBI Taxonomy" id="1126955"/>
    <lineage>
        <taxon>Eukaryota</taxon>
        <taxon>Fungi</taxon>
        <taxon>Dikarya</taxon>
        <taxon>Ascomycota</taxon>
        <taxon>Pezizomycotina</taxon>
        <taxon>Sordariomycetes</taxon>
        <taxon>Sordariomycetidae</taxon>
        <taxon>Sordariales</taxon>
        <taxon>Chaetomiaceae</taxon>
        <taxon>Corynascus</taxon>
    </lineage>
</organism>
<gene>
    <name evidence="9" type="ORF">C7999DRAFT_34724</name>
</gene>
<dbReference type="AlphaFoldDB" id="A0AAN7CMP7"/>
<evidence type="ECO:0000256" key="6">
    <source>
        <dbReference type="ARBA" id="ARBA00023136"/>
    </source>
</evidence>
<evidence type="ECO:0000256" key="7">
    <source>
        <dbReference type="ARBA" id="ARBA00034313"/>
    </source>
</evidence>
<evidence type="ECO:0000313" key="10">
    <source>
        <dbReference type="Proteomes" id="UP001303647"/>
    </source>
</evidence>
<dbReference type="InterPro" id="IPR013901">
    <property type="entry name" value="Anthrone_oxy"/>
</dbReference>
<feature type="transmembrane region" description="Helical" evidence="8">
    <location>
        <begin position="52"/>
        <end position="71"/>
    </location>
</feature>
<dbReference type="PANTHER" id="PTHR35042">
    <property type="entry name" value="ANTHRONE OXYGENASE ENCC"/>
    <property type="match status" value="1"/>
</dbReference>
<evidence type="ECO:0000256" key="1">
    <source>
        <dbReference type="ARBA" id="ARBA00004141"/>
    </source>
</evidence>
<reference evidence="9" key="2">
    <citation type="submission" date="2023-05" db="EMBL/GenBank/DDBJ databases">
        <authorList>
            <consortium name="Lawrence Berkeley National Laboratory"/>
            <person name="Steindorff A."/>
            <person name="Hensen N."/>
            <person name="Bonometti L."/>
            <person name="Westerberg I."/>
            <person name="Brannstrom I.O."/>
            <person name="Guillou S."/>
            <person name="Cros-Aarteil S."/>
            <person name="Calhoun S."/>
            <person name="Haridas S."/>
            <person name="Kuo A."/>
            <person name="Mondo S."/>
            <person name="Pangilinan J."/>
            <person name="Riley R."/>
            <person name="Labutti K."/>
            <person name="Andreopoulos B."/>
            <person name="Lipzen A."/>
            <person name="Chen C."/>
            <person name="Yanf M."/>
            <person name="Daum C."/>
            <person name="Ng V."/>
            <person name="Clum A."/>
            <person name="Ohm R."/>
            <person name="Martin F."/>
            <person name="Silar P."/>
            <person name="Natvig D."/>
            <person name="Lalanne C."/>
            <person name="Gautier V."/>
            <person name="Ament-Velasquez S.L."/>
            <person name="Kruys A."/>
            <person name="Hutchinson M.I."/>
            <person name="Powell A.J."/>
            <person name="Barry K."/>
            <person name="Miller A.N."/>
            <person name="Grigoriev I.V."/>
            <person name="Debuchy R."/>
            <person name="Gladieux P."/>
            <person name="Thoren M.H."/>
            <person name="Johannesson H."/>
        </authorList>
    </citation>
    <scope>NUCLEOTIDE SEQUENCE</scope>
    <source>
        <strain evidence="9">CBS 359.72</strain>
    </source>
</reference>
<dbReference type="GO" id="GO:0016020">
    <property type="term" value="C:membrane"/>
    <property type="evidence" value="ECO:0007669"/>
    <property type="project" value="UniProtKB-SubCell"/>
</dbReference>
<evidence type="ECO:0008006" key="11">
    <source>
        <dbReference type="Google" id="ProtNLM"/>
    </source>
</evidence>
<keyword evidence="2 8" id="KW-0812">Transmembrane</keyword>
<dbReference type="Pfam" id="PF08592">
    <property type="entry name" value="Anthrone_oxy"/>
    <property type="match status" value="1"/>
</dbReference>
<evidence type="ECO:0000256" key="4">
    <source>
        <dbReference type="ARBA" id="ARBA00023002"/>
    </source>
</evidence>
<reference evidence="9" key="1">
    <citation type="journal article" date="2023" name="Mol. Phylogenet. Evol.">
        <title>Genome-scale phylogeny and comparative genomics of the fungal order Sordariales.</title>
        <authorList>
            <person name="Hensen N."/>
            <person name="Bonometti L."/>
            <person name="Westerberg I."/>
            <person name="Brannstrom I.O."/>
            <person name="Guillou S."/>
            <person name="Cros-Aarteil S."/>
            <person name="Calhoun S."/>
            <person name="Haridas S."/>
            <person name="Kuo A."/>
            <person name="Mondo S."/>
            <person name="Pangilinan J."/>
            <person name="Riley R."/>
            <person name="LaButti K."/>
            <person name="Andreopoulos B."/>
            <person name="Lipzen A."/>
            <person name="Chen C."/>
            <person name="Yan M."/>
            <person name="Daum C."/>
            <person name="Ng V."/>
            <person name="Clum A."/>
            <person name="Steindorff A."/>
            <person name="Ohm R.A."/>
            <person name="Martin F."/>
            <person name="Silar P."/>
            <person name="Natvig D.O."/>
            <person name="Lalanne C."/>
            <person name="Gautier V."/>
            <person name="Ament-Velasquez S.L."/>
            <person name="Kruys A."/>
            <person name="Hutchinson M.I."/>
            <person name="Powell A.J."/>
            <person name="Barry K."/>
            <person name="Miller A.N."/>
            <person name="Grigoriev I.V."/>
            <person name="Debuchy R."/>
            <person name="Gladieux P."/>
            <person name="Hiltunen Thoren M."/>
            <person name="Johannesson H."/>
        </authorList>
    </citation>
    <scope>NUCLEOTIDE SEQUENCE</scope>
    <source>
        <strain evidence="9">CBS 359.72</strain>
    </source>
</reference>
<evidence type="ECO:0000256" key="3">
    <source>
        <dbReference type="ARBA" id="ARBA00022989"/>
    </source>
</evidence>
<evidence type="ECO:0000256" key="8">
    <source>
        <dbReference type="SAM" id="Phobius"/>
    </source>
</evidence>